<dbReference type="EMBL" id="BDGG01000013">
    <property type="protein sequence ID" value="GAV06277.1"/>
    <property type="molecule type" value="Genomic_DNA"/>
</dbReference>
<gene>
    <name evidence="1" type="primary">RvY_16294-1</name>
    <name evidence="1" type="synonym">RvY_16294.1</name>
    <name evidence="1" type="ORF">RvY_16294</name>
</gene>
<dbReference type="AlphaFoldDB" id="A0A1D1VXW8"/>
<protein>
    <submittedName>
        <fullName evidence="1">Uncharacterized protein</fullName>
    </submittedName>
</protein>
<evidence type="ECO:0000313" key="1">
    <source>
        <dbReference type="EMBL" id="GAV06277.1"/>
    </source>
</evidence>
<accession>A0A1D1VXW8</accession>
<dbReference type="Proteomes" id="UP000186922">
    <property type="component" value="Unassembled WGS sequence"/>
</dbReference>
<keyword evidence="2" id="KW-1185">Reference proteome</keyword>
<comment type="caution">
    <text evidence="1">The sequence shown here is derived from an EMBL/GenBank/DDBJ whole genome shotgun (WGS) entry which is preliminary data.</text>
</comment>
<organism evidence="1 2">
    <name type="scientific">Ramazzottius varieornatus</name>
    <name type="common">Water bear</name>
    <name type="synonym">Tardigrade</name>
    <dbReference type="NCBI Taxonomy" id="947166"/>
    <lineage>
        <taxon>Eukaryota</taxon>
        <taxon>Metazoa</taxon>
        <taxon>Ecdysozoa</taxon>
        <taxon>Tardigrada</taxon>
        <taxon>Eutardigrada</taxon>
        <taxon>Parachela</taxon>
        <taxon>Hypsibioidea</taxon>
        <taxon>Ramazzottiidae</taxon>
        <taxon>Ramazzottius</taxon>
    </lineage>
</organism>
<proteinExistence type="predicted"/>
<name>A0A1D1VXW8_RAMVA</name>
<reference evidence="1 2" key="1">
    <citation type="journal article" date="2016" name="Nat. Commun.">
        <title>Extremotolerant tardigrade genome and improved radiotolerance of human cultured cells by tardigrade-unique protein.</title>
        <authorList>
            <person name="Hashimoto T."/>
            <person name="Horikawa D.D."/>
            <person name="Saito Y."/>
            <person name="Kuwahara H."/>
            <person name="Kozuka-Hata H."/>
            <person name="Shin-I T."/>
            <person name="Minakuchi Y."/>
            <person name="Ohishi K."/>
            <person name="Motoyama A."/>
            <person name="Aizu T."/>
            <person name="Enomoto A."/>
            <person name="Kondo K."/>
            <person name="Tanaka S."/>
            <person name="Hara Y."/>
            <person name="Koshikawa S."/>
            <person name="Sagara H."/>
            <person name="Miura T."/>
            <person name="Yokobori S."/>
            <person name="Miyagawa K."/>
            <person name="Suzuki Y."/>
            <person name="Kubo T."/>
            <person name="Oyama M."/>
            <person name="Kohara Y."/>
            <person name="Fujiyama A."/>
            <person name="Arakawa K."/>
            <person name="Katayama T."/>
            <person name="Toyoda A."/>
            <person name="Kunieda T."/>
        </authorList>
    </citation>
    <scope>NUCLEOTIDE SEQUENCE [LARGE SCALE GENOMIC DNA]</scope>
    <source>
        <strain evidence="1 2">YOKOZUNA-1</strain>
    </source>
</reference>
<sequence>MKNRETMAKDGRRSVVGFLVFFFAVTCYAIQASDADDNDLGICIRECLQSVFPPNRSFITSGSFEHQTVP</sequence>
<evidence type="ECO:0000313" key="2">
    <source>
        <dbReference type="Proteomes" id="UP000186922"/>
    </source>
</evidence>